<dbReference type="EMBL" id="JAOPJF010000070">
    <property type="protein sequence ID" value="KAK1141036.1"/>
    <property type="molecule type" value="Genomic_DNA"/>
</dbReference>
<evidence type="ECO:0000313" key="2">
    <source>
        <dbReference type="Proteomes" id="UP001177260"/>
    </source>
</evidence>
<accession>A0ACC3AU47</accession>
<organism evidence="1 2">
    <name type="scientific">Aspergillus melleus</name>
    <dbReference type="NCBI Taxonomy" id="138277"/>
    <lineage>
        <taxon>Eukaryota</taxon>
        <taxon>Fungi</taxon>
        <taxon>Dikarya</taxon>
        <taxon>Ascomycota</taxon>
        <taxon>Pezizomycotina</taxon>
        <taxon>Eurotiomycetes</taxon>
        <taxon>Eurotiomycetidae</taxon>
        <taxon>Eurotiales</taxon>
        <taxon>Aspergillaceae</taxon>
        <taxon>Aspergillus</taxon>
        <taxon>Aspergillus subgen. Circumdati</taxon>
    </lineage>
</organism>
<name>A0ACC3AU47_9EURO</name>
<gene>
    <name evidence="1" type="ORF">N8T08_009609</name>
</gene>
<keyword evidence="2" id="KW-1185">Reference proteome</keyword>
<comment type="caution">
    <text evidence="1">The sequence shown here is derived from an EMBL/GenBank/DDBJ whole genome shotgun (WGS) entry which is preliminary data.</text>
</comment>
<dbReference type="Proteomes" id="UP001177260">
    <property type="component" value="Unassembled WGS sequence"/>
</dbReference>
<sequence length="796" mass="90622">MEKYRFPTSPKANPQAIIAGPNYRFTVLTDRLIRYEWAEDGRFEDRASTFAVCRALPLPEFRTVDDASGLEIITQHVQLSYDKQRFSPAGMVAHLTARTTKYGTAWRFGTPSPLNLGGTARTLDLCDGRCDMGEGVLSKAGLAAVNDSDSMLFDGDGFVAVRPAGDRVDGYLFAYGRDYKAAMGAFHAVSGRQPIIPRYALGNWWSRYYPYRQDEFLRLMDQFRARDIPLSVAVLDMEWHLVSDKRVPHAGWTGYTWDRDLFPNPTELGQEIRRRDLKMTLCDHPHSGIHHHEDSYEEMARFLGHDTKDKNPILFDPTNPRFMDAYLNILHRNLESECDFWWIDWQQGPYSKIPGVDPLWMLNHFHYLDHARDGKTPLILSRYAGPGSQRYPIGFSGDTFVTWASLEFQPEFTATASNIGYGWWSHDIGGHIHGDRDDELVTRWLQLGVFSPILRLHSTSSRWMSKEPWLYRPECESTMSDFLRLRHRLVPFLYTHNVLGSRANEPLVQPMYWEYPYREEAYSVPNEYFFASTLVVVPVVQPRDKRTNLASAQSWLPPHRRLVDIFTGTVYDGDRNLTLYRRLDEYPVLAPEGSIIPLDGEASPRNGCLSPEKFEIIVVVGQDGQTKVLEDNQAGDPDQTVAEINFTQASGKLTAHVSGRTWAFRFLAIASIPRDFQVLVDGTDRTTDASIAVAQHPETPGLLVECPFSSHESHEIVVLLGRDPQFSVIDRTPRLEGLIRDYQIEFAMKDRLWDVVTGSAYQPLNVTVGKLMALGYDEAIFGPVAELLLADSRSQH</sequence>
<proteinExistence type="predicted"/>
<evidence type="ECO:0000313" key="1">
    <source>
        <dbReference type="EMBL" id="KAK1141036.1"/>
    </source>
</evidence>
<protein>
    <submittedName>
        <fullName evidence="1">Uncharacterized protein</fullName>
    </submittedName>
</protein>
<reference evidence="1 2" key="1">
    <citation type="journal article" date="2023" name="ACS Omega">
        <title>Identification of the Neoaspergillic Acid Biosynthesis Gene Cluster by Establishing an In Vitro CRISPR-Ribonucleoprotein Genetic System in Aspergillus melleus.</title>
        <authorList>
            <person name="Yuan B."/>
            <person name="Grau M.F."/>
            <person name="Murata R.M."/>
            <person name="Torok T."/>
            <person name="Venkateswaran K."/>
            <person name="Stajich J.E."/>
            <person name="Wang C.C.C."/>
        </authorList>
    </citation>
    <scope>NUCLEOTIDE SEQUENCE [LARGE SCALE GENOMIC DNA]</scope>
    <source>
        <strain evidence="1 2">IMV 1140</strain>
    </source>
</reference>